<sequence>MTFSRALRWCMASAVAFTAFILLTTQFRAVRAFSPWQDDPYDVVISCTELLVPALALAIAIRVRVRPGSGNLLRGVRVVLAAVAATVVTCWGSVAAGAHADVRGWQQYLLIAGLAVVTLSAVPVTVALRREGPVTRDDTDWVEDLVAAAERLRVPVGWARRPVEWLRRHRIFAAVLLATAVSGWLALAEAVGDGLGQHPLQAAAFRVIVGACLLVALLVPLNAHLGLLHPARPSRRMPVVVAGLYGGAVSVPVTIAFREGIGYLLDYPLDTLGDISRLTAVLAGIVALVTLLAQAFRTRRRRISRILVALPLSLAILIVGYLGAVTVRRVLPQDLPAPTGAYGVGRTFREWTDTSRTDPLAPRTGPRELSVWIWYPAQRDTDSPSAPYTPGPWERQHIPTPLPGLGEGSFAAVRTRAVDDANVAPGRFPLVVLMPGLGLNAPVFSTLAQDLASHGYLVAALTPTYSANVSVMHGRVVTSTPAGKPEDSDVALSVRVLDVWTADARFVVARAAELDRDPRLAGHVDTGHPLYIGHSFGGATAFQACHDDPSCAGAVDLDGALYGSVVRDGLRAPAMILGGDNSCVTGSCQASDADNVAMRDVTRRLVAASTGPFWRYEILGTGHFNFTDYAVIYLAAPLRALFPLESIDGARGLRIQDDYVVQFADQALRHRASPLLSGDHPYPEVRALR</sequence>
<evidence type="ECO:0000256" key="3">
    <source>
        <dbReference type="ARBA" id="ARBA00023098"/>
    </source>
</evidence>
<keyword evidence="4" id="KW-0472">Membrane</keyword>
<feature type="transmembrane region" description="Helical" evidence="4">
    <location>
        <begin position="42"/>
        <end position="63"/>
    </location>
</feature>
<dbReference type="RefSeq" id="WP_345000395.1">
    <property type="nucleotide sequence ID" value="NZ_BAAAXV010000009.1"/>
</dbReference>
<dbReference type="GO" id="GO:0016787">
    <property type="term" value="F:hydrolase activity"/>
    <property type="evidence" value="ECO:0007669"/>
    <property type="project" value="UniProtKB-KW"/>
</dbReference>
<comment type="caution">
    <text evidence="5">The sequence shown here is derived from an EMBL/GenBank/DDBJ whole genome shotgun (WGS) entry which is preliminary data.</text>
</comment>
<keyword evidence="4" id="KW-1133">Transmembrane helix</keyword>
<organism evidence="5 6">
    <name type="scientific">Nonomuraea helvata</name>
    <dbReference type="NCBI Taxonomy" id="37484"/>
    <lineage>
        <taxon>Bacteria</taxon>
        <taxon>Bacillati</taxon>
        <taxon>Actinomycetota</taxon>
        <taxon>Actinomycetes</taxon>
        <taxon>Streptosporangiales</taxon>
        <taxon>Streptosporangiaceae</taxon>
        <taxon>Nonomuraea</taxon>
    </lineage>
</organism>
<feature type="transmembrane region" description="Helical" evidence="4">
    <location>
        <begin position="203"/>
        <end position="225"/>
    </location>
</feature>
<evidence type="ECO:0000256" key="2">
    <source>
        <dbReference type="ARBA" id="ARBA00022963"/>
    </source>
</evidence>
<feature type="transmembrane region" description="Helical" evidence="4">
    <location>
        <begin position="303"/>
        <end position="324"/>
    </location>
</feature>
<dbReference type="SUPFAM" id="SSF53474">
    <property type="entry name" value="alpha/beta-Hydrolases"/>
    <property type="match status" value="1"/>
</dbReference>
<keyword evidence="1 5" id="KW-0378">Hydrolase</keyword>
<feature type="transmembrane region" description="Helical" evidence="4">
    <location>
        <begin position="108"/>
        <end position="128"/>
    </location>
</feature>
<feature type="transmembrane region" description="Helical" evidence="4">
    <location>
        <begin position="237"/>
        <end position="257"/>
    </location>
</feature>
<name>A0ABV5SAM5_9ACTN</name>
<accession>A0ABV5SAM5</accession>
<evidence type="ECO:0000256" key="1">
    <source>
        <dbReference type="ARBA" id="ARBA00022801"/>
    </source>
</evidence>
<dbReference type="Gene3D" id="3.40.50.1820">
    <property type="entry name" value="alpha/beta hydrolase"/>
    <property type="match status" value="1"/>
</dbReference>
<keyword evidence="3" id="KW-0443">Lipid metabolism</keyword>
<protein>
    <submittedName>
        <fullName evidence="5">Alpha/beta hydrolase family protein</fullName>
    </submittedName>
</protein>
<dbReference type="Pfam" id="PF03403">
    <property type="entry name" value="PAF-AH_p_II"/>
    <property type="match status" value="1"/>
</dbReference>
<dbReference type="Proteomes" id="UP001589532">
    <property type="component" value="Unassembled WGS sequence"/>
</dbReference>
<dbReference type="PANTHER" id="PTHR10272:SF0">
    <property type="entry name" value="PLATELET-ACTIVATING FACTOR ACETYLHYDROLASE"/>
    <property type="match status" value="1"/>
</dbReference>
<dbReference type="EMBL" id="JBHMBW010000034">
    <property type="protein sequence ID" value="MFB9627536.1"/>
    <property type="molecule type" value="Genomic_DNA"/>
</dbReference>
<keyword evidence="6" id="KW-1185">Reference proteome</keyword>
<keyword evidence="2" id="KW-0442">Lipid degradation</keyword>
<reference evidence="5 6" key="1">
    <citation type="submission" date="2024-09" db="EMBL/GenBank/DDBJ databases">
        <authorList>
            <person name="Sun Q."/>
            <person name="Mori K."/>
        </authorList>
    </citation>
    <scope>NUCLEOTIDE SEQUENCE [LARGE SCALE GENOMIC DNA]</scope>
    <source>
        <strain evidence="5 6">JCM 3143</strain>
    </source>
</reference>
<feature type="transmembrane region" description="Helical" evidence="4">
    <location>
        <begin position="171"/>
        <end position="191"/>
    </location>
</feature>
<gene>
    <name evidence="5" type="ORF">ACFFSA_31025</name>
</gene>
<feature type="transmembrane region" description="Helical" evidence="4">
    <location>
        <begin position="277"/>
        <end position="296"/>
    </location>
</feature>
<dbReference type="InterPro" id="IPR029058">
    <property type="entry name" value="AB_hydrolase_fold"/>
</dbReference>
<proteinExistence type="predicted"/>
<evidence type="ECO:0000313" key="5">
    <source>
        <dbReference type="EMBL" id="MFB9627536.1"/>
    </source>
</evidence>
<dbReference type="PANTHER" id="PTHR10272">
    <property type="entry name" value="PLATELET-ACTIVATING FACTOR ACETYLHYDROLASE"/>
    <property type="match status" value="1"/>
</dbReference>
<keyword evidence="4" id="KW-0812">Transmembrane</keyword>
<evidence type="ECO:0000313" key="6">
    <source>
        <dbReference type="Proteomes" id="UP001589532"/>
    </source>
</evidence>
<evidence type="ECO:0000256" key="4">
    <source>
        <dbReference type="SAM" id="Phobius"/>
    </source>
</evidence>
<feature type="transmembrane region" description="Helical" evidence="4">
    <location>
        <begin position="75"/>
        <end position="96"/>
    </location>
</feature>